<dbReference type="SUPFAM" id="SSF102114">
    <property type="entry name" value="Radical SAM enzymes"/>
    <property type="match status" value="1"/>
</dbReference>
<gene>
    <name evidence="2" type="primary">hemZ</name>
    <name evidence="2" type="ORF">QCO44_01725</name>
</gene>
<dbReference type="PROSITE" id="PS51918">
    <property type="entry name" value="RADICAL_SAM"/>
    <property type="match status" value="1"/>
</dbReference>
<dbReference type="GO" id="GO:0051989">
    <property type="term" value="F:coproporphyrinogen dehydrogenase activity"/>
    <property type="evidence" value="ECO:0007669"/>
    <property type="project" value="UniProtKB-EC"/>
</dbReference>
<dbReference type="InterPro" id="IPR006638">
    <property type="entry name" value="Elp3/MiaA/NifB-like_rSAM"/>
</dbReference>
<reference evidence="2 3" key="1">
    <citation type="submission" date="2023-04" db="EMBL/GenBank/DDBJ databases">
        <title>Genome Sequence of Selenomonas sputigena ATCC 33150.</title>
        <authorList>
            <person name="Miller D.P."/>
            <person name="Anvari S."/>
            <person name="Polson S.W."/>
            <person name="Macdonald M."/>
            <person name="Mcdowell J.V."/>
        </authorList>
    </citation>
    <scope>NUCLEOTIDE SEQUENCE [LARGE SCALE GENOMIC DNA]</scope>
    <source>
        <strain evidence="2 3">ATCC 33150</strain>
    </source>
</reference>
<feature type="domain" description="Radical SAM core" evidence="1">
    <location>
        <begin position="172"/>
        <end position="411"/>
    </location>
</feature>
<proteinExistence type="predicted"/>
<sequence>MIVRRFVLDRKEEVIVKLVKELRDLFKIHVLEEEGETGQETVDYERISVRHKIDFGAAPSVYTELIAEDETGEERCFSETGIARQDEKRMAAIHRLVKRNLYRLFCTHFSMPAASWGILHGVRPTKIVHRYIEAGLNRQAIIGRLLEDYEVSIEKASYMTDMAFRQRSFLQTSDEKTVSVYVGIPFCRSRCLYCSFPAYILPESQKLSVFFEAWVKDLLAAKAAIKQYGLKVQNIYVGGGTPTSLSNLDFERMLTLVEEAFYGSCTREFTVEAGRPDTITPEKVLSMRQHRVSRVSVNPQTMQERTLQRIGRAHTPQDIVHMVHLLRENGDFSINMDIILGLPGETRWDASDTIHQVIALNPDSLTLHSLALKRGSKLKMNLKDYELPADDEVQVMFHVTMNQVLTAGYFPYYLYRQGYMSGQLENVGCARPGAESMYNMQIMDEHQTILGIGCAATSKIMNFRTKRLKASFNAKDLDTYLRDVELYTIKRANLLAEAYGKQGDGKRVD</sequence>
<organism evidence="2 3">
    <name type="scientific">Selenomonas sputigena</name>
    <dbReference type="NCBI Taxonomy" id="69823"/>
    <lineage>
        <taxon>Bacteria</taxon>
        <taxon>Bacillati</taxon>
        <taxon>Bacillota</taxon>
        <taxon>Negativicutes</taxon>
        <taxon>Selenomonadales</taxon>
        <taxon>Selenomonadaceae</taxon>
        <taxon>Selenomonas</taxon>
    </lineage>
</organism>
<evidence type="ECO:0000313" key="3">
    <source>
        <dbReference type="Proteomes" id="UP001559623"/>
    </source>
</evidence>
<dbReference type="SFLD" id="SFLDF00310">
    <property type="entry name" value="oxygen-independent_coproporphy"/>
    <property type="match status" value="1"/>
</dbReference>
<dbReference type="EC" id="1.3.98.3" evidence="2"/>
<dbReference type="Gene3D" id="3.80.30.20">
    <property type="entry name" value="tm_1862 like domain"/>
    <property type="match status" value="1"/>
</dbReference>
<dbReference type="Pfam" id="PF04055">
    <property type="entry name" value="Radical_SAM"/>
    <property type="match status" value="1"/>
</dbReference>
<comment type="caution">
    <text evidence="2">The sequence shown here is derived from an EMBL/GenBank/DDBJ whole genome shotgun (WGS) entry which is preliminary data.</text>
</comment>
<dbReference type="InterPro" id="IPR023404">
    <property type="entry name" value="rSAM_horseshoe"/>
</dbReference>
<name>A0ABV3X2E7_9FIRM</name>
<accession>A0ABV3X2E7</accession>
<dbReference type="InterPro" id="IPR023995">
    <property type="entry name" value="HemZ"/>
</dbReference>
<keyword evidence="3" id="KW-1185">Reference proteome</keyword>
<dbReference type="PANTHER" id="PTHR13932:SF1">
    <property type="entry name" value="OXYGEN-INDEPENDENT COPROPORPHYRINOGEN-III OXIDASE-LIKE PROTEIN HEMZ"/>
    <property type="match status" value="1"/>
</dbReference>
<dbReference type="NCBIfam" id="TIGR03994">
    <property type="entry name" value="rSAM_HemZ"/>
    <property type="match status" value="1"/>
</dbReference>
<keyword evidence="2" id="KW-0560">Oxidoreductase</keyword>
<dbReference type="SFLD" id="SFLDS00029">
    <property type="entry name" value="Radical_SAM"/>
    <property type="match status" value="1"/>
</dbReference>
<dbReference type="SMART" id="SM00729">
    <property type="entry name" value="Elp3"/>
    <property type="match status" value="1"/>
</dbReference>
<protein>
    <submittedName>
        <fullName evidence="2">Coproporphyrinogen dehydrogenase HemZ</fullName>
        <ecNumber evidence="2">1.3.98.3</ecNumber>
    </submittedName>
</protein>
<evidence type="ECO:0000259" key="1">
    <source>
        <dbReference type="PROSITE" id="PS51918"/>
    </source>
</evidence>
<dbReference type="InterPro" id="IPR034505">
    <property type="entry name" value="Coproporphyrinogen-III_oxidase"/>
</dbReference>
<dbReference type="SFLD" id="SFLDG01065">
    <property type="entry name" value="anaerobic_coproporphyrinogen-I"/>
    <property type="match status" value="1"/>
</dbReference>
<dbReference type="EMBL" id="JARVLH010000001">
    <property type="protein sequence ID" value="MEX5284364.1"/>
    <property type="molecule type" value="Genomic_DNA"/>
</dbReference>
<dbReference type="RefSeq" id="WP_368846080.1">
    <property type="nucleotide sequence ID" value="NZ_CP194411.1"/>
</dbReference>
<dbReference type="SFLD" id="SFLDG01082">
    <property type="entry name" value="B12-binding_domain_containing"/>
    <property type="match status" value="1"/>
</dbReference>
<dbReference type="InterPro" id="IPR007197">
    <property type="entry name" value="rSAM"/>
</dbReference>
<evidence type="ECO:0000313" key="2">
    <source>
        <dbReference type="EMBL" id="MEX5284364.1"/>
    </source>
</evidence>
<dbReference type="PANTHER" id="PTHR13932">
    <property type="entry name" value="COPROPORPHYRINIGEN III OXIDASE"/>
    <property type="match status" value="1"/>
</dbReference>
<dbReference type="Proteomes" id="UP001559623">
    <property type="component" value="Unassembled WGS sequence"/>
</dbReference>
<dbReference type="InterPro" id="IPR058240">
    <property type="entry name" value="rSAM_sf"/>
</dbReference>